<dbReference type="EMBL" id="KN834801">
    <property type="protein sequence ID" value="KIK55955.1"/>
    <property type="molecule type" value="Genomic_DNA"/>
</dbReference>
<dbReference type="AlphaFoldDB" id="A0A0D0AYZ2"/>
<keyword evidence="1" id="KW-1133">Transmembrane helix</keyword>
<keyword evidence="1" id="KW-0812">Transmembrane</keyword>
<dbReference type="OrthoDB" id="3259206at2759"/>
<gene>
    <name evidence="2" type="ORF">GYMLUDRAFT_174880</name>
</gene>
<sequence>YAVTDGVVVWRAWILCKNESKKLLFLCIFVLICAICSSVAAIVIEALVKFTSAEDEERTNILTRAIDVCHVMTLALSLLTNLLATSIISWKAWRFRKMFHLSWANGGRILTLLIESGVLYSALLTITLISTIIHLPVGSLGDLITPVTLQLSGMYPLIVLIMVSYNQSLDNISFSRGTLMGRTYSTSVFTSIFEVESDCST</sequence>
<feature type="non-terminal residue" evidence="2">
    <location>
        <position position="1"/>
    </location>
</feature>
<name>A0A0D0AYZ2_9AGAR</name>
<evidence type="ECO:0000256" key="1">
    <source>
        <dbReference type="SAM" id="Phobius"/>
    </source>
</evidence>
<dbReference type="HOGENOM" id="CLU_1363258_0_0_1"/>
<protein>
    <submittedName>
        <fullName evidence="2">Uncharacterized protein</fullName>
    </submittedName>
</protein>
<keyword evidence="3" id="KW-1185">Reference proteome</keyword>
<organism evidence="2 3">
    <name type="scientific">Collybiopsis luxurians FD-317 M1</name>
    <dbReference type="NCBI Taxonomy" id="944289"/>
    <lineage>
        <taxon>Eukaryota</taxon>
        <taxon>Fungi</taxon>
        <taxon>Dikarya</taxon>
        <taxon>Basidiomycota</taxon>
        <taxon>Agaricomycotina</taxon>
        <taxon>Agaricomycetes</taxon>
        <taxon>Agaricomycetidae</taxon>
        <taxon>Agaricales</taxon>
        <taxon>Marasmiineae</taxon>
        <taxon>Omphalotaceae</taxon>
        <taxon>Collybiopsis</taxon>
        <taxon>Collybiopsis luxurians</taxon>
    </lineage>
</organism>
<reference evidence="2 3" key="1">
    <citation type="submission" date="2014-04" db="EMBL/GenBank/DDBJ databases">
        <title>Evolutionary Origins and Diversification of the Mycorrhizal Mutualists.</title>
        <authorList>
            <consortium name="DOE Joint Genome Institute"/>
            <consortium name="Mycorrhizal Genomics Consortium"/>
            <person name="Kohler A."/>
            <person name="Kuo A."/>
            <person name="Nagy L.G."/>
            <person name="Floudas D."/>
            <person name="Copeland A."/>
            <person name="Barry K.W."/>
            <person name="Cichocki N."/>
            <person name="Veneault-Fourrey C."/>
            <person name="LaButti K."/>
            <person name="Lindquist E.A."/>
            <person name="Lipzen A."/>
            <person name="Lundell T."/>
            <person name="Morin E."/>
            <person name="Murat C."/>
            <person name="Riley R."/>
            <person name="Ohm R."/>
            <person name="Sun H."/>
            <person name="Tunlid A."/>
            <person name="Henrissat B."/>
            <person name="Grigoriev I.V."/>
            <person name="Hibbett D.S."/>
            <person name="Martin F."/>
        </authorList>
    </citation>
    <scope>NUCLEOTIDE SEQUENCE [LARGE SCALE GENOMIC DNA]</scope>
    <source>
        <strain evidence="2 3">FD-317 M1</strain>
    </source>
</reference>
<accession>A0A0D0AYZ2</accession>
<feature type="transmembrane region" description="Helical" evidence="1">
    <location>
        <begin position="109"/>
        <end position="135"/>
    </location>
</feature>
<proteinExistence type="predicted"/>
<feature type="transmembrane region" description="Helical" evidence="1">
    <location>
        <begin position="23"/>
        <end position="44"/>
    </location>
</feature>
<dbReference type="Proteomes" id="UP000053593">
    <property type="component" value="Unassembled WGS sequence"/>
</dbReference>
<keyword evidence="1" id="KW-0472">Membrane</keyword>
<feature type="transmembrane region" description="Helical" evidence="1">
    <location>
        <begin position="64"/>
        <end position="88"/>
    </location>
</feature>
<feature type="transmembrane region" description="Helical" evidence="1">
    <location>
        <begin position="147"/>
        <end position="166"/>
    </location>
</feature>
<evidence type="ECO:0000313" key="2">
    <source>
        <dbReference type="EMBL" id="KIK55955.1"/>
    </source>
</evidence>
<evidence type="ECO:0000313" key="3">
    <source>
        <dbReference type="Proteomes" id="UP000053593"/>
    </source>
</evidence>